<evidence type="ECO:0000256" key="3">
    <source>
        <dbReference type="ARBA" id="ARBA00022989"/>
    </source>
</evidence>
<dbReference type="GO" id="GO:0016020">
    <property type="term" value="C:membrane"/>
    <property type="evidence" value="ECO:0007669"/>
    <property type="project" value="UniProtKB-SubCell"/>
</dbReference>
<evidence type="ECO:0000313" key="9">
    <source>
        <dbReference type="EMBL" id="KAF4472262.1"/>
    </source>
</evidence>
<evidence type="ECO:0000256" key="6">
    <source>
        <dbReference type="SAM" id="MobiDB-lite"/>
    </source>
</evidence>
<sequence>MGAVAVVFFAMRMAAKALSLYSWGADDVLIIVSFVFLISFLVIIQLMIPQGLGLDIWMLSGSQITAFLKYFFVLQTDYTLTLALIKASILCFFLRVFPDSKFRVAVWGTLVVNVLTGLIYVILNFFQRRPLSLMWDGWKDMPPRGVVLDLDKMALSHSFINIALDVWMLILPLTQLYKLGLKLKKKIGVIAMFSVGLFQTRDRYDTSHWAMIWSCIEVCVGVMVACMPHTRQLMMHLLSKRKARSTVDTNSGSEQVFINRSLERIFDLDSDGTTPAVSDKGGCCRPGRPARNDPVALSHVGDAGAKV</sequence>
<feature type="region of interest" description="Disordered" evidence="6">
    <location>
        <begin position="277"/>
        <end position="307"/>
    </location>
</feature>
<feature type="transmembrane region" description="Helical" evidence="7">
    <location>
        <begin position="206"/>
        <end position="227"/>
    </location>
</feature>
<dbReference type="Pfam" id="PF20684">
    <property type="entry name" value="Fung_rhodopsin"/>
    <property type="match status" value="1"/>
</dbReference>
<feature type="transmembrane region" description="Helical" evidence="7">
    <location>
        <begin position="29"/>
        <end position="47"/>
    </location>
</feature>
<dbReference type="OrthoDB" id="2496787at2759"/>
<feature type="transmembrane region" description="Helical" evidence="7">
    <location>
        <begin position="78"/>
        <end position="97"/>
    </location>
</feature>
<keyword evidence="3 7" id="KW-1133">Transmembrane helix</keyword>
<organism evidence="9 10">
    <name type="scientific">Fusarium albosuccineum</name>
    <dbReference type="NCBI Taxonomy" id="1237068"/>
    <lineage>
        <taxon>Eukaryota</taxon>
        <taxon>Fungi</taxon>
        <taxon>Dikarya</taxon>
        <taxon>Ascomycota</taxon>
        <taxon>Pezizomycotina</taxon>
        <taxon>Sordariomycetes</taxon>
        <taxon>Hypocreomycetidae</taxon>
        <taxon>Hypocreales</taxon>
        <taxon>Nectriaceae</taxon>
        <taxon>Fusarium</taxon>
        <taxon>Fusarium decemcellulare species complex</taxon>
    </lineage>
</organism>
<reference evidence="9 10" key="1">
    <citation type="submission" date="2020-01" db="EMBL/GenBank/DDBJ databases">
        <title>Identification and distribution of gene clusters putatively required for synthesis of sphingolipid metabolism inhibitors in phylogenetically diverse species of the filamentous fungus Fusarium.</title>
        <authorList>
            <person name="Kim H.-S."/>
            <person name="Busman M."/>
            <person name="Brown D.W."/>
            <person name="Divon H."/>
            <person name="Uhlig S."/>
            <person name="Proctor R.H."/>
        </authorList>
    </citation>
    <scope>NUCLEOTIDE SEQUENCE [LARGE SCALE GENOMIC DNA]</scope>
    <source>
        <strain evidence="9 10">NRRL 20459</strain>
    </source>
</reference>
<comment type="caution">
    <text evidence="9">The sequence shown here is derived from an EMBL/GenBank/DDBJ whole genome shotgun (WGS) entry which is preliminary data.</text>
</comment>
<evidence type="ECO:0000256" key="2">
    <source>
        <dbReference type="ARBA" id="ARBA00022692"/>
    </source>
</evidence>
<accession>A0A8H4LR07</accession>
<evidence type="ECO:0000256" key="4">
    <source>
        <dbReference type="ARBA" id="ARBA00023136"/>
    </source>
</evidence>
<dbReference type="Proteomes" id="UP000554235">
    <property type="component" value="Unassembled WGS sequence"/>
</dbReference>
<evidence type="ECO:0000256" key="7">
    <source>
        <dbReference type="SAM" id="Phobius"/>
    </source>
</evidence>
<dbReference type="AlphaFoldDB" id="A0A8H4LR07"/>
<feature type="domain" description="Rhodopsin" evidence="8">
    <location>
        <begin position="11"/>
        <end position="234"/>
    </location>
</feature>
<gene>
    <name evidence="9" type="ORF">FALBO_861</name>
</gene>
<dbReference type="PANTHER" id="PTHR33048">
    <property type="entry name" value="PTH11-LIKE INTEGRAL MEMBRANE PROTEIN (AFU_ORTHOLOGUE AFUA_5G11245)"/>
    <property type="match status" value="1"/>
</dbReference>
<dbReference type="InterPro" id="IPR052337">
    <property type="entry name" value="SAT4-like"/>
</dbReference>
<feature type="transmembrane region" description="Helical" evidence="7">
    <location>
        <begin position="153"/>
        <end position="171"/>
    </location>
</feature>
<proteinExistence type="inferred from homology"/>
<comment type="similarity">
    <text evidence="5">Belongs to the SAT4 family.</text>
</comment>
<protein>
    <submittedName>
        <fullName evidence="9">Integral membrane</fullName>
    </submittedName>
</protein>
<evidence type="ECO:0000259" key="8">
    <source>
        <dbReference type="Pfam" id="PF20684"/>
    </source>
</evidence>
<evidence type="ECO:0000313" key="10">
    <source>
        <dbReference type="Proteomes" id="UP000554235"/>
    </source>
</evidence>
<feature type="transmembrane region" description="Helical" evidence="7">
    <location>
        <begin position="104"/>
        <end position="126"/>
    </location>
</feature>
<comment type="subcellular location">
    <subcellularLocation>
        <location evidence="1">Membrane</location>
        <topology evidence="1">Multi-pass membrane protein</topology>
    </subcellularLocation>
</comment>
<evidence type="ECO:0000256" key="1">
    <source>
        <dbReference type="ARBA" id="ARBA00004141"/>
    </source>
</evidence>
<evidence type="ECO:0000256" key="5">
    <source>
        <dbReference type="ARBA" id="ARBA00038359"/>
    </source>
</evidence>
<dbReference type="PANTHER" id="PTHR33048:SF143">
    <property type="entry name" value="EXTRACELLULAR MEMBRANE PROTEIN CFEM DOMAIN-CONTAINING PROTEIN-RELATED"/>
    <property type="match status" value="1"/>
</dbReference>
<name>A0A8H4LR07_9HYPO</name>
<keyword evidence="10" id="KW-1185">Reference proteome</keyword>
<keyword evidence="2 7" id="KW-0812">Transmembrane</keyword>
<keyword evidence="4 7" id="KW-0472">Membrane</keyword>
<dbReference type="InterPro" id="IPR049326">
    <property type="entry name" value="Rhodopsin_dom_fungi"/>
</dbReference>
<dbReference type="EMBL" id="JAADYS010000100">
    <property type="protein sequence ID" value="KAF4472262.1"/>
    <property type="molecule type" value="Genomic_DNA"/>
</dbReference>